<dbReference type="PANTHER" id="PTHR30607">
    <property type="entry name" value="POTASSIUM-TRANSPORTING ATPASE A CHAIN"/>
    <property type="match status" value="1"/>
</dbReference>
<feature type="transmembrane region" description="Helical" evidence="9">
    <location>
        <begin position="172"/>
        <end position="190"/>
    </location>
</feature>
<dbReference type="PANTHER" id="PTHR30607:SF2">
    <property type="entry name" value="POTASSIUM-TRANSPORTING ATPASE POTASSIUM-BINDING SUBUNIT"/>
    <property type="match status" value="1"/>
</dbReference>
<evidence type="ECO:0000256" key="2">
    <source>
        <dbReference type="ARBA" id="ARBA00022475"/>
    </source>
</evidence>
<keyword evidence="2 9" id="KW-1003">Cell membrane</keyword>
<dbReference type="RefSeq" id="WP_358134562.1">
    <property type="nucleotide sequence ID" value="NZ_JBFALK010000010.1"/>
</dbReference>
<feature type="transmembrane region" description="Helical" evidence="9">
    <location>
        <begin position="128"/>
        <end position="151"/>
    </location>
</feature>
<name>A0ABV3GGS2_MICGL</name>
<reference evidence="10 11" key="1">
    <citation type="submission" date="2024-06" db="EMBL/GenBank/DDBJ databases">
        <title>The Natural Products Discovery Center: Release of the First 8490 Sequenced Strains for Exploring Actinobacteria Biosynthetic Diversity.</title>
        <authorList>
            <person name="Kalkreuter E."/>
            <person name="Kautsar S.A."/>
            <person name="Yang D."/>
            <person name="Bader C.D."/>
            <person name="Teijaro C.N."/>
            <person name="Fluegel L."/>
            <person name="Davis C.M."/>
            <person name="Simpson J.R."/>
            <person name="Lauterbach L."/>
            <person name="Steele A.D."/>
            <person name="Gui C."/>
            <person name="Meng S."/>
            <person name="Li G."/>
            <person name="Viehrig K."/>
            <person name="Ye F."/>
            <person name="Su P."/>
            <person name="Kiefer A.F."/>
            <person name="Nichols A."/>
            <person name="Cepeda A.J."/>
            <person name="Yan W."/>
            <person name="Fan B."/>
            <person name="Jiang Y."/>
            <person name="Adhikari A."/>
            <person name="Zheng C.-J."/>
            <person name="Schuster L."/>
            <person name="Cowan T.M."/>
            <person name="Smanski M.J."/>
            <person name="Chevrette M.G."/>
            <person name="De Carvalho L.P.S."/>
            <person name="Shen B."/>
        </authorList>
    </citation>
    <scope>NUCLEOTIDE SEQUENCE [LARGE SCALE GENOMIC DNA]</scope>
    <source>
        <strain evidence="10 11">NPDC050100</strain>
    </source>
</reference>
<dbReference type="Pfam" id="PF03814">
    <property type="entry name" value="KdpA"/>
    <property type="match status" value="1"/>
</dbReference>
<dbReference type="InterPro" id="IPR004623">
    <property type="entry name" value="KdpA"/>
</dbReference>
<comment type="subcellular location">
    <subcellularLocation>
        <location evidence="9">Cell membrane</location>
        <topology evidence="9">Multi-pass membrane protein</topology>
    </subcellularLocation>
</comment>
<keyword evidence="8 9" id="KW-0472">Membrane</keyword>
<feature type="transmembrane region" description="Helical" evidence="9">
    <location>
        <begin position="279"/>
        <end position="297"/>
    </location>
</feature>
<protein>
    <recommendedName>
        <fullName evidence="9">Potassium-transporting ATPase potassium-binding subunit</fullName>
    </recommendedName>
    <alternativeName>
        <fullName evidence="9">ATP phosphohydrolase [potassium-transporting] A chain</fullName>
    </alternativeName>
    <alternativeName>
        <fullName evidence="9">Potassium-binding and translocating subunit A</fullName>
    </alternativeName>
    <alternativeName>
        <fullName evidence="9">Potassium-translocating ATPase A chain</fullName>
    </alternativeName>
</protein>
<evidence type="ECO:0000256" key="7">
    <source>
        <dbReference type="ARBA" id="ARBA00023065"/>
    </source>
</evidence>
<feature type="transmembrane region" description="Helical" evidence="9">
    <location>
        <begin position="249"/>
        <end position="267"/>
    </location>
</feature>
<comment type="caution">
    <text evidence="10">The sequence shown here is derived from an EMBL/GenBank/DDBJ whole genome shotgun (WGS) entry which is preliminary data.</text>
</comment>
<keyword evidence="4 9" id="KW-0812">Transmembrane</keyword>
<dbReference type="HAMAP" id="MF_00275">
    <property type="entry name" value="KdpA"/>
    <property type="match status" value="1"/>
</dbReference>
<evidence type="ECO:0000256" key="3">
    <source>
        <dbReference type="ARBA" id="ARBA00022538"/>
    </source>
</evidence>
<keyword evidence="11" id="KW-1185">Reference proteome</keyword>
<evidence type="ECO:0000256" key="4">
    <source>
        <dbReference type="ARBA" id="ARBA00022692"/>
    </source>
</evidence>
<evidence type="ECO:0000256" key="8">
    <source>
        <dbReference type="ARBA" id="ARBA00023136"/>
    </source>
</evidence>
<keyword evidence="5 9" id="KW-0630">Potassium</keyword>
<feature type="transmembrane region" description="Helical" evidence="9">
    <location>
        <begin position="6"/>
        <end position="26"/>
    </location>
</feature>
<feature type="transmembrane region" description="Helical" evidence="9">
    <location>
        <begin position="472"/>
        <end position="498"/>
    </location>
</feature>
<evidence type="ECO:0000313" key="10">
    <source>
        <dbReference type="EMBL" id="MEV0970849.1"/>
    </source>
</evidence>
<evidence type="ECO:0000313" key="11">
    <source>
        <dbReference type="Proteomes" id="UP001551675"/>
    </source>
</evidence>
<feature type="transmembrane region" description="Helical" evidence="9">
    <location>
        <begin position="373"/>
        <end position="391"/>
    </location>
</feature>
<organism evidence="10 11">
    <name type="scientific">Microtetraspora glauca</name>
    <dbReference type="NCBI Taxonomy" id="1996"/>
    <lineage>
        <taxon>Bacteria</taxon>
        <taxon>Bacillati</taxon>
        <taxon>Actinomycetota</taxon>
        <taxon>Actinomycetes</taxon>
        <taxon>Streptosporangiales</taxon>
        <taxon>Streptosporangiaceae</taxon>
        <taxon>Microtetraspora</taxon>
    </lineage>
</organism>
<evidence type="ECO:0000256" key="5">
    <source>
        <dbReference type="ARBA" id="ARBA00022958"/>
    </source>
</evidence>
<dbReference type="PIRSF" id="PIRSF001294">
    <property type="entry name" value="K_ATPaseA"/>
    <property type="match status" value="1"/>
</dbReference>
<comment type="function">
    <text evidence="9">Part of the high-affinity ATP-driven potassium transport (or Kdp) system, which catalyzes the hydrolysis of ATP coupled with the electrogenic transport of potassium into the cytoplasm. This subunit binds the extracellular potassium ions and delivers the ions to the membrane domain of KdpB through an intramembrane tunnel.</text>
</comment>
<gene>
    <name evidence="9 10" type="primary">kdpA</name>
    <name evidence="10" type="ORF">AB0I59_19630</name>
</gene>
<keyword evidence="6 9" id="KW-1133">Transmembrane helix</keyword>
<evidence type="ECO:0000256" key="1">
    <source>
        <dbReference type="ARBA" id="ARBA00022448"/>
    </source>
</evidence>
<keyword evidence="1 9" id="KW-0813">Transport</keyword>
<keyword evidence="3 9" id="KW-0633">Potassium transport</keyword>
<sequence length="554" mass="57274">MTGWPQAAFVVVVVVVLHVPLGDYMARVYTDPRHWRAERVIYRLCGADPGADQRWTHYLTALLAFSGAGVLLLYAVLRLQPVLPLSLGRTGLSPAAAFNTAVSFTTNTSWQSYSGEAAMGHLALATGLGVQAFASAGVGMAAGVALIRGLVRQRTDHIGNFWVDLVRSVIRILLPLSLLFAVVLVALGVVQNFHGTMAAVTTLAGGRQTILGGPVASWESIKLMSGDGGGFFNANSAHPFENPTSVTNVIEIVLMLLVPAGFIRMFGRMVGDQRQGWTLLTVAGTLFLLAIACAGMVQNAHPGTVPATVGAAAEGTETRFGVPGSTLFGVTATSTADGAANSSYDSFTGLGGGVLMAAMMLGEISPGGCGSGLYGLLMISLIAVFLGGLMVGRTPEYLRKEIGGREMKAVVLYHLVTPATILVGSAITVGTSKARAAMGNPGAHGLSEVVYAFTSAANGNGSAFAGLNSSGVFFQVALAIAMLVGRYLPIIFVIVLAGMLAGRPRGISTAGTLPSHGPVFMLMTVGVALIIGALCYLPVLSLGPLADSLRQIRG</sequence>
<comment type="subunit">
    <text evidence="9">The system is composed of three essential subunits: KdpA, KdpB and KdpC.</text>
</comment>
<dbReference type="Proteomes" id="UP001551675">
    <property type="component" value="Unassembled WGS sequence"/>
</dbReference>
<proteinExistence type="inferred from homology"/>
<feature type="transmembrane region" description="Helical" evidence="9">
    <location>
        <begin position="411"/>
        <end position="431"/>
    </location>
</feature>
<comment type="similarity">
    <text evidence="9">Belongs to the KdpA family.</text>
</comment>
<evidence type="ECO:0000256" key="9">
    <source>
        <dbReference type="HAMAP-Rule" id="MF_00275"/>
    </source>
</evidence>
<keyword evidence="7 9" id="KW-0406">Ion transport</keyword>
<feature type="transmembrane region" description="Helical" evidence="9">
    <location>
        <begin position="58"/>
        <end position="77"/>
    </location>
</feature>
<dbReference type="NCBIfam" id="TIGR00680">
    <property type="entry name" value="kdpA"/>
    <property type="match status" value="1"/>
</dbReference>
<dbReference type="EMBL" id="JBFALK010000010">
    <property type="protein sequence ID" value="MEV0970849.1"/>
    <property type="molecule type" value="Genomic_DNA"/>
</dbReference>
<accession>A0ABV3GGS2</accession>
<feature type="transmembrane region" description="Helical" evidence="9">
    <location>
        <begin position="519"/>
        <end position="539"/>
    </location>
</feature>
<evidence type="ECO:0000256" key="6">
    <source>
        <dbReference type="ARBA" id="ARBA00022989"/>
    </source>
</evidence>